<organism evidence="1 2">
    <name type="scientific">Phenylobacterium terrae</name>
    <dbReference type="NCBI Taxonomy" id="2665495"/>
    <lineage>
        <taxon>Bacteria</taxon>
        <taxon>Pseudomonadati</taxon>
        <taxon>Pseudomonadota</taxon>
        <taxon>Alphaproteobacteria</taxon>
        <taxon>Caulobacterales</taxon>
        <taxon>Caulobacteraceae</taxon>
        <taxon>Phenylobacterium</taxon>
    </lineage>
</organism>
<dbReference type="EMBL" id="JBHUEY010000012">
    <property type="protein sequence ID" value="MFD1785875.1"/>
    <property type="molecule type" value="Genomic_DNA"/>
</dbReference>
<dbReference type="RefSeq" id="WP_377283451.1">
    <property type="nucleotide sequence ID" value="NZ_JBHRSI010000009.1"/>
</dbReference>
<protein>
    <submittedName>
        <fullName evidence="1">Uncharacterized protein</fullName>
    </submittedName>
</protein>
<sequence>MNAPVQRATRLLPELLDDIAQEARWQSLDLIARRGREAAPNLLRGQAAEYAGSPLAHDLLLGLAFDQAAETIASTGAPVIDLAYLLRPSELAPERCVEVRAAAERMRGQARWIDDLIARIERNAGQLERLRLLKAHALLNERFWSDARLSADDQVRARMLACAPPFRARAEVAARRARGWRQMAGRLGLPKTLLG</sequence>
<evidence type="ECO:0000313" key="2">
    <source>
        <dbReference type="Proteomes" id="UP001597237"/>
    </source>
</evidence>
<evidence type="ECO:0000313" key="1">
    <source>
        <dbReference type="EMBL" id="MFD1785875.1"/>
    </source>
</evidence>
<accession>A0ABW4N978</accession>
<proteinExistence type="predicted"/>
<reference evidence="2" key="1">
    <citation type="journal article" date="2019" name="Int. J. Syst. Evol. Microbiol.">
        <title>The Global Catalogue of Microorganisms (GCM) 10K type strain sequencing project: providing services to taxonomists for standard genome sequencing and annotation.</title>
        <authorList>
            <consortium name="The Broad Institute Genomics Platform"/>
            <consortium name="The Broad Institute Genome Sequencing Center for Infectious Disease"/>
            <person name="Wu L."/>
            <person name="Ma J."/>
        </authorList>
    </citation>
    <scope>NUCLEOTIDE SEQUENCE [LARGE SCALE GENOMIC DNA]</scope>
    <source>
        <strain evidence="2">DFY28</strain>
    </source>
</reference>
<comment type="caution">
    <text evidence="1">The sequence shown here is derived from an EMBL/GenBank/DDBJ whole genome shotgun (WGS) entry which is preliminary data.</text>
</comment>
<gene>
    <name evidence="1" type="ORF">ACFSC0_20955</name>
</gene>
<name>A0ABW4N978_9CAUL</name>
<dbReference type="Proteomes" id="UP001597237">
    <property type="component" value="Unassembled WGS sequence"/>
</dbReference>
<keyword evidence="2" id="KW-1185">Reference proteome</keyword>